<evidence type="ECO:0000313" key="1">
    <source>
        <dbReference type="EMBL" id="KAK7017763.1"/>
    </source>
</evidence>
<gene>
    <name evidence="1" type="ORF">R3P38DRAFT_2784705</name>
</gene>
<accession>A0AAW0AXD7</accession>
<dbReference type="Proteomes" id="UP001362999">
    <property type="component" value="Unassembled WGS sequence"/>
</dbReference>
<proteinExistence type="predicted"/>
<evidence type="ECO:0000313" key="2">
    <source>
        <dbReference type="Proteomes" id="UP001362999"/>
    </source>
</evidence>
<dbReference type="EMBL" id="JAWWNJ010000047">
    <property type="protein sequence ID" value="KAK7017763.1"/>
    <property type="molecule type" value="Genomic_DNA"/>
</dbReference>
<dbReference type="AlphaFoldDB" id="A0AAW0AXD7"/>
<reference evidence="1 2" key="1">
    <citation type="journal article" date="2024" name="J Genomics">
        <title>Draft genome sequencing and assembly of Favolaschia claudopus CIRM-BRFM 2984 isolated from oak limbs.</title>
        <authorList>
            <person name="Navarro D."/>
            <person name="Drula E."/>
            <person name="Chaduli D."/>
            <person name="Cazenave R."/>
            <person name="Ahrendt S."/>
            <person name="Wang J."/>
            <person name="Lipzen A."/>
            <person name="Daum C."/>
            <person name="Barry K."/>
            <person name="Grigoriev I.V."/>
            <person name="Favel A."/>
            <person name="Rosso M.N."/>
            <person name="Martin F."/>
        </authorList>
    </citation>
    <scope>NUCLEOTIDE SEQUENCE [LARGE SCALE GENOMIC DNA]</scope>
    <source>
        <strain evidence="1 2">CIRM-BRFM 2984</strain>
    </source>
</reference>
<organism evidence="1 2">
    <name type="scientific">Favolaschia claudopus</name>
    <dbReference type="NCBI Taxonomy" id="2862362"/>
    <lineage>
        <taxon>Eukaryota</taxon>
        <taxon>Fungi</taxon>
        <taxon>Dikarya</taxon>
        <taxon>Basidiomycota</taxon>
        <taxon>Agaricomycotina</taxon>
        <taxon>Agaricomycetes</taxon>
        <taxon>Agaricomycetidae</taxon>
        <taxon>Agaricales</taxon>
        <taxon>Marasmiineae</taxon>
        <taxon>Mycenaceae</taxon>
        <taxon>Favolaschia</taxon>
    </lineage>
</organism>
<sequence length="158" mass="18156">MPSTRITVNPDSAIHKELYCRLYSTTHAPRYTTTPTNCTTPTGLGKRYPVVESMFLDQKSQPYVHDAHVEVDHNGVTYSFQVYFKRGVVLAQNHLAPELQSSVVITRLSQVDGTTVINAHRSAEERDVMDFVFEQLRPTIAHFQTKKYFTKRALEFQY</sequence>
<name>A0AAW0AXD7_9AGAR</name>
<protein>
    <submittedName>
        <fullName evidence="1">Uncharacterized protein</fullName>
    </submittedName>
</protein>
<comment type="caution">
    <text evidence="1">The sequence shown here is derived from an EMBL/GenBank/DDBJ whole genome shotgun (WGS) entry which is preliminary data.</text>
</comment>
<keyword evidence="2" id="KW-1185">Reference proteome</keyword>